<dbReference type="GO" id="GO:0015205">
    <property type="term" value="F:nucleobase transmembrane transporter activity"/>
    <property type="evidence" value="ECO:0007669"/>
    <property type="project" value="TreeGrafter"/>
</dbReference>
<keyword evidence="5 7" id="KW-0472">Membrane</keyword>
<proteinExistence type="inferred from homology"/>
<sequence length="559" mass="61031">MGASSILRKLEVDREGISEEHSLLVNHDLLPVPPENRTWTKWTYSLFWFGECFSVTSWTVAATGVTNGLSWWEAWICVILGHLIAGIPMIMTGRGGAVYHVPFPVLARSSFGVFGAYWPVFNREAMTIIWCGVQMVQTGNCVYTMILSWTKGISKVNNPFPSDVSMTGGRLIGFVIAWVILMGCTFVPVHKFRKVIYVKSVVTTICLLAFFGWSLGRAGGVGNIVKQGAQIPKGKSHGWVFIQQLFIQAANVVTFVANNADLSRYARRPIDALWTQLIGFTVSFGFIAFFGIMITSASAITTSTGKINWDPMGILAAYLADYSSANRAGVFFIAAGFSFAQIVTVIVANLIQSGNDAAALAPRYISIRRGMIIALVLGFAITPWNLTKSSFSFTSYLSAYSIFIASICGVIIGDYFLVRKGYIDLPSLFNSREGGLYYFKFGFNWRGYLAYIIGMIPAIPGFLHTCGVKSVSKGGQYLGYFGFPLGVFLGAVAYWGLCLLSPVPGGNATTWHEVEPIGTGITGEETLEYMDGVSREYTKDSDNADHKSADASEKVVSGV</sequence>
<feature type="transmembrane region" description="Helical" evidence="7">
    <location>
        <begin position="97"/>
        <end position="120"/>
    </location>
</feature>
<evidence type="ECO:0000256" key="6">
    <source>
        <dbReference type="SAM" id="MobiDB-lite"/>
    </source>
</evidence>
<gene>
    <name evidence="8" type="ORF">AB675_9900</name>
</gene>
<dbReference type="Gene3D" id="1.10.4160.10">
    <property type="entry name" value="Hydantoin permease"/>
    <property type="match status" value="1"/>
</dbReference>
<dbReference type="Pfam" id="PF02133">
    <property type="entry name" value="Transp_cyt_pur"/>
    <property type="match status" value="1"/>
</dbReference>
<dbReference type="PANTHER" id="PTHR30618">
    <property type="entry name" value="NCS1 FAMILY PURINE/PYRIMIDINE TRANSPORTER"/>
    <property type="match status" value="1"/>
</dbReference>
<feature type="compositionally biased region" description="Basic and acidic residues" evidence="6">
    <location>
        <begin position="538"/>
        <end position="553"/>
    </location>
</feature>
<organism evidence="8 9">
    <name type="scientific">Cyphellophora attinorum</name>
    <dbReference type="NCBI Taxonomy" id="1664694"/>
    <lineage>
        <taxon>Eukaryota</taxon>
        <taxon>Fungi</taxon>
        <taxon>Dikarya</taxon>
        <taxon>Ascomycota</taxon>
        <taxon>Pezizomycotina</taxon>
        <taxon>Eurotiomycetes</taxon>
        <taxon>Chaetothyriomycetidae</taxon>
        <taxon>Chaetothyriales</taxon>
        <taxon>Cyphellophoraceae</taxon>
        <taxon>Cyphellophora</taxon>
    </lineage>
</organism>
<dbReference type="GeneID" id="28742356"/>
<dbReference type="InterPro" id="IPR012681">
    <property type="entry name" value="NCS1"/>
</dbReference>
<dbReference type="EMBL" id="LFJN01000041">
    <property type="protein sequence ID" value="KPI35366.1"/>
    <property type="molecule type" value="Genomic_DNA"/>
</dbReference>
<accession>A0A0N1H2E8</accession>
<feature type="transmembrane region" description="Helical" evidence="7">
    <location>
        <begin position="169"/>
        <end position="189"/>
    </location>
</feature>
<evidence type="ECO:0000256" key="4">
    <source>
        <dbReference type="ARBA" id="ARBA00022989"/>
    </source>
</evidence>
<feature type="transmembrane region" description="Helical" evidence="7">
    <location>
        <begin position="72"/>
        <end position="91"/>
    </location>
</feature>
<feature type="transmembrane region" description="Helical" evidence="7">
    <location>
        <begin position="448"/>
        <end position="465"/>
    </location>
</feature>
<keyword evidence="3 7" id="KW-0812">Transmembrane</keyword>
<dbReference type="OrthoDB" id="2018619at2759"/>
<feature type="transmembrane region" description="Helical" evidence="7">
    <location>
        <begin position="277"/>
        <end position="300"/>
    </location>
</feature>
<dbReference type="NCBIfam" id="TIGR00800">
    <property type="entry name" value="ncs1"/>
    <property type="match status" value="1"/>
</dbReference>
<feature type="transmembrane region" description="Helical" evidence="7">
    <location>
        <begin position="236"/>
        <end position="257"/>
    </location>
</feature>
<keyword evidence="4 7" id="KW-1133">Transmembrane helix</keyword>
<dbReference type="GO" id="GO:0005886">
    <property type="term" value="C:plasma membrane"/>
    <property type="evidence" value="ECO:0007669"/>
    <property type="project" value="TreeGrafter"/>
</dbReference>
<dbReference type="FunFam" id="1.10.4160.10:FF:000001">
    <property type="entry name" value="Uracil permease, putative"/>
    <property type="match status" value="1"/>
</dbReference>
<dbReference type="Proteomes" id="UP000038010">
    <property type="component" value="Unassembled WGS sequence"/>
</dbReference>
<keyword evidence="9" id="KW-1185">Reference proteome</keyword>
<evidence type="ECO:0000313" key="8">
    <source>
        <dbReference type="EMBL" id="KPI35366.1"/>
    </source>
</evidence>
<dbReference type="PANTHER" id="PTHR30618:SF1">
    <property type="entry name" value="URIDINE PERMEASE"/>
    <property type="match status" value="1"/>
</dbReference>
<comment type="caution">
    <text evidence="8">The sequence shown here is derived from an EMBL/GenBank/DDBJ whole genome shotgun (WGS) entry which is preliminary data.</text>
</comment>
<feature type="transmembrane region" description="Helical" evidence="7">
    <location>
        <begin position="127"/>
        <end position="149"/>
    </location>
</feature>
<dbReference type="RefSeq" id="XP_017995329.1">
    <property type="nucleotide sequence ID" value="XM_018150476.1"/>
</dbReference>
<evidence type="ECO:0000256" key="7">
    <source>
        <dbReference type="SAM" id="Phobius"/>
    </source>
</evidence>
<evidence type="ECO:0000256" key="2">
    <source>
        <dbReference type="ARBA" id="ARBA00008974"/>
    </source>
</evidence>
<feature type="transmembrane region" description="Helical" evidence="7">
    <location>
        <begin position="328"/>
        <end position="351"/>
    </location>
</feature>
<reference evidence="8 9" key="1">
    <citation type="submission" date="2015-06" db="EMBL/GenBank/DDBJ databases">
        <title>Draft genome of the ant-associated black yeast Phialophora attae CBS 131958.</title>
        <authorList>
            <person name="Moreno L.F."/>
            <person name="Stielow B.J."/>
            <person name="de Hoog S."/>
            <person name="Vicente V.A."/>
            <person name="Weiss V.A."/>
            <person name="de Vries M."/>
            <person name="Cruz L.M."/>
            <person name="Souza E.M."/>
        </authorList>
    </citation>
    <scope>NUCLEOTIDE SEQUENCE [LARGE SCALE GENOMIC DNA]</scope>
    <source>
        <strain evidence="8 9">CBS 131958</strain>
    </source>
</reference>
<feature type="transmembrane region" description="Helical" evidence="7">
    <location>
        <begin position="477"/>
        <end position="497"/>
    </location>
</feature>
<name>A0A0N1H2E8_9EURO</name>
<evidence type="ECO:0000256" key="3">
    <source>
        <dbReference type="ARBA" id="ARBA00022692"/>
    </source>
</evidence>
<dbReference type="InterPro" id="IPR045225">
    <property type="entry name" value="Uracil/uridine/allantoin_perm"/>
</dbReference>
<comment type="similarity">
    <text evidence="2">Belongs to the purine-cytosine permease (2.A.39) family.</text>
</comment>
<comment type="subcellular location">
    <subcellularLocation>
        <location evidence="1">Membrane</location>
        <topology evidence="1">Multi-pass membrane protein</topology>
    </subcellularLocation>
</comment>
<feature type="transmembrane region" description="Helical" evidence="7">
    <location>
        <begin position="399"/>
        <end position="418"/>
    </location>
</feature>
<dbReference type="VEuPathDB" id="FungiDB:AB675_9900"/>
<feature type="transmembrane region" description="Helical" evidence="7">
    <location>
        <begin position="196"/>
        <end position="216"/>
    </location>
</feature>
<dbReference type="AlphaFoldDB" id="A0A0N1H2E8"/>
<evidence type="ECO:0000256" key="5">
    <source>
        <dbReference type="ARBA" id="ARBA00023136"/>
    </source>
</evidence>
<feature type="region of interest" description="Disordered" evidence="6">
    <location>
        <begin position="538"/>
        <end position="559"/>
    </location>
</feature>
<protein>
    <submittedName>
        <fullName evidence="8">Allantoin permease</fullName>
    </submittedName>
</protein>
<dbReference type="InterPro" id="IPR001248">
    <property type="entry name" value="Pur-cyt_permease"/>
</dbReference>
<evidence type="ECO:0000313" key="9">
    <source>
        <dbReference type="Proteomes" id="UP000038010"/>
    </source>
</evidence>
<evidence type="ECO:0000256" key="1">
    <source>
        <dbReference type="ARBA" id="ARBA00004141"/>
    </source>
</evidence>
<feature type="transmembrane region" description="Helical" evidence="7">
    <location>
        <begin position="371"/>
        <end position="387"/>
    </location>
</feature>